<dbReference type="InterPro" id="IPR045338">
    <property type="entry name" value="DUF6535"/>
</dbReference>
<evidence type="ECO:0000313" key="4">
    <source>
        <dbReference type="EMBL" id="GJE95629.1"/>
    </source>
</evidence>
<evidence type="ECO:0000313" key="5">
    <source>
        <dbReference type="Proteomes" id="UP000703269"/>
    </source>
</evidence>
<keyword evidence="2" id="KW-0472">Membrane</keyword>
<dbReference type="Proteomes" id="UP000703269">
    <property type="component" value="Unassembled WGS sequence"/>
</dbReference>
<comment type="caution">
    <text evidence="4">The sequence shown here is derived from an EMBL/GenBank/DDBJ whole genome shotgun (WGS) entry which is preliminary data.</text>
</comment>
<proteinExistence type="predicted"/>
<feature type="transmembrane region" description="Helical" evidence="2">
    <location>
        <begin position="213"/>
        <end position="235"/>
    </location>
</feature>
<keyword evidence="2" id="KW-1133">Transmembrane helix</keyword>
<feature type="region of interest" description="Disordered" evidence="1">
    <location>
        <begin position="1"/>
        <end position="97"/>
    </location>
</feature>
<feature type="transmembrane region" description="Helical" evidence="2">
    <location>
        <begin position="280"/>
        <end position="300"/>
    </location>
</feature>
<dbReference type="EMBL" id="BPQB01000051">
    <property type="protein sequence ID" value="GJE95629.1"/>
    <property type="molecule type" value="Genomic_DNA"/>
</dbReference>
<feature type="compositionally biased region" description="Basic and acidic residues" evidence="1">
    <location>
        <begin position="56"/>
        <end position="68"/>
    </location>
</feature>
<protein>
    <recommendedName>
        <fullName evidence="3">DUF6535 domain-containing protein</fullName>
    </recommendedName>
</protein>
<feature type="domain" description="DUF6535" evidence="3">
    <location>
        <begin position="114"/>
        <end position="299"/>
    </location>
</feature>
<organism evidence="4 5">
    <name type="scientific">Phanerochaete sordida</name>
    <dbReference type="NCBI Taxonomy" id="48140"/>
    <lineage>
        <taxon>Eukaryota</taxon>
        <taxon>Fungi</taxon>
        <taxon>Dikarya</taxon>
        <taxon>Basidiomycota</taxon>
        <taxon>Agaricomycotina</taxon>
        <taxon>Agaricomycetes</taxon>
        <taxon>Polyporales</taxon>
        <taxon>Phanerochaetaceae</taxon>
        <taxon>Phanerochaete</taxon>
    </lineage>
</organism>
<sequence>MPPTPPVSGASSPRGDFTNPNLPDITAADPGLPVPDSPKVSTEGLNDHVASGLGSERSKSENGHDRASHRLPGGETDARSSEPGDPRPEPDPKKIHGQGVDTQAQKLLVNATGWAGIESHLFKHDTEEMKYYAEDIDTLLVFAGLFSAFLTAFVVQTYPMLTDDDSSTTNQLLALSVSAQLRATGTVIPSTINSTLTSLLDAQLFSPATSARAINILFFLSLILSLAAAFFGILAKQWLREYLRWNSPLALPRENVLVRQDRIEAWEAWNVAATISSIPALLELAMVLFLSGVVVLLWTLDDVVAIIITVFAALFLVATCAFTLLPVIYRRCPYKSPTAWACVAAYQPAWRVWVYSSTSLTVRLDVITPKPRFWTRGVAKRDYEGSGFL</sequence>
<evidence type="ECO:0000256" key="1">
    <source>
        <dbReference type="SAM" id="MobiDB-lite"/>
    </source>
</evidence>
<reference evidence="4 5" key="1">
    <citation type="submission" date="2021-08" db="EMBL/GenBank/DDBJ databases">
        <title>Draft Genome Sequence of Phanerochaete sordida strain YK-624.</title>
        <authorList>
            <person name="Mori T."/>
            <person name="Dohra H."/>
            <person name="Suzuki T."/>
            <person name="Kawagishi H."/>
            <person name="Hirai H."/>
        </authorList>
    </citation>
    <scope>NUCLEOTIDE SEQUENCE [LARGE SCALE GENOMIC DNA]</scope>
    <source>
        <strain evidence="4 5">YK-624</strain>
    </source>
</reference>
<dbReference type="Pfam" id="PF20153">
    <property type="entry name" value="DUF6535"/>
    <property type="match status" value="1"/>
</dbReference>
<dbReference type="OrthoDB" id="3219854at2759"/>
<evidence type="ECO:0000256" key="2">
    <source>
        <dbReference type="SAM" id="Phobius"/>
    </source>
</evidence>
<keyword evidence="5" id="KW-1185">Reference proteome</keyword>
<evidence type="ECO:0000259" key="3">
    <source>
        <dbReference type="Pfam" id="PF20153"/>
    </source>
</evidence>
<feature type="transmembrane region" description="Helical" evidence="2">
    <location>
        <begin position="306"/>
        <end position="329"/>
    </location>
</feature>
<dbReference type="AlphaFoldDB" id="A0A9P3GLG4"/>
<keyword evidence="2" id="KW-0812">Transmembrane</keyword>
<feature type="transmembrane region" description="Helical" evidence="2">
    <location>
        <begin position="139"/>
        <end position="158"/>
    </location>
</feature>
<accession>A0A9P3GLG4</accession>
<name>A0A9P3GLG4_9APHY</name>
<gene>
    <name evidence="4" type="ORF">PsYK624_118150</name>
</gene>
<feature type="compositionally biased region" description="Basic and acidic residues" evidence="1">
    <location>
        <begin position="76"/>
        <end position="94"/>
    </location>
</feature>